<dbReference type="RefSeq" id="WP_080062722.1">
    <property type="nucleotide sequence ID" value="NZ_MZGX01000001.1"/>
</dbReference>
<gene>
    <name evidence="1" type="ORF">CLHUN_02230</name>
</gene>
<comment type="caution">
    <text evidence="1">The sequence shown here is derived from an EMBL/GenBank/DDBJ whole genome shotgun (WGS) entry which is preliminary data.</text>
</comment>
<evidence type="ECO:0000313" key="2">
    <source>
        <dbReference type="Proteomes" id="UP000191554"/>
    </source>
</evidence>
<dbReference type="AlphaFoldDB" id="A0A1V4ST38"/>
<proteinExistence type="predicted"/>
<keyword evidence="2" id="KW-1185">Reference proteome</keyword>
<reference evidence="1 2" key="1">
    <citation type="submission" date="2017-03" db="EMBL/GenBank/DDBJ databases">
        <title>Genome sequence of Clostridium hungatei DSM 14427.</title>
        <authorList>
            <person name="Poehlein A."/>
            <person name="Daniel R."/>
        </authorList>
    </citation>
    <scope>NUCLEOTIDE SEQUENCE [LARGE SCALE GENOMIC DNA]</scope>
    <source>
        <strain evidence="1 2">DSM 14427</strain>
    </source>
</reference>
<sequence length="125" mass="14280">MRNLSEIIEDCKSNARPDYEELRYSVLVMTGVLNLVNHELTKLYVEGKMPPEFIRKLNLDGGICSMYGKALNKPPKEYLGWNHDPENPEFQKFYAMGSKLVDKALNGELPNQKNKYGGQPNETKS</sequence>
<dbReference type="OrthoDB" id="2991195at2"/>
<dbReference type="STRING" id="48256.CLHUN_02230"/>
<protein>
    <submittedName>
        <fullName evidence="1">Uncharacterized protein</fullName>
    </submittedName>
</protein>
<evidence type="ECO:0000313" key="1">
    <source>
        <dbReference type="EMBL" id="OPX46407.1"/>
    </source>
</evidence>
<organism evidence="1 2">
    <name type="scientific">Ruminiclostridium hungatei</name>
    <name type="common">Clostridium hungatei</name>
    <dbReference type="NCBI Taxonomy" id="48256"/>
    <lineage>
        <taxon>Bacteria</taxon>
        <taxon>Bacillati</taxon>
        <taxon>Bacillota</taxon>
        <taxon>Clostridia</taxon>
        <taxon>Eubacteriales</taxon>
        <taxon>Oscillospiraceae</taxon>
        <taxon>Ruminiclostridium</taxon>
    </lineage>
</organism>
<dbReference type="Proteomes" id="UP000191554">
    <property type="component" value="Unassembled WGS sequence"/>
</dbReference>
<name>A0A1V4ST38_RUMHU</name>
<dbReference type="EMBL" id="MZGX01000001">
    <property type="protein sequence ID" value="OPX46407.1"/>
    <property type="molecule type" value="Genomic_DNA"/>
</dbReference>
<accession>A0A1V4ST38</accession>